<proteinExistence type="predicted"/>
<feature type="non-terminal residue" evidence="2">
    <location>
        <position position="1"/>
    </location>
</feature>
<accession>X0X876</accession>
<protein>
    <submittedName>
        <fullName evidence="2">Uncharacterized protein</fullName>
    </submittedName>
</protein>
<name>X0X876_9ZZZZ</name>
<feature type="region of interest" description="Disordered" evidence="1">
    <location>
        <begin position="41"/>
        <end position="79"/>
    </location>
</feature>
<organism evidence="2">
    <name type="scientific">marine sediment metagenome</name>
    <dbReference type="NCBI Taxonomy" id="412755"/>
    <lineage>
        <taxon>unclassified sequences</taxon>
        <taxon>metagenomes</taxon>
        <taxon>ecological metagenomes</taxon>
    </lineage>
</organism>
<dbReference type="EMBL" id="BARS01048097">
    <property type="protein sequence ID" value="GAG32858.1"/>
    <property type="molecule type" value="Genomic_DNA"/>
</dbReference>
<comment type="caution">
    <text evidence="2">The sequence shown here is derived from an EMBL/GenBank/DDBJ whole genome shotgun (WGS) entry which is preliminary data.</text>
</comment>
<reference evidence="2" key="1">
    <citation type="journal article" date="2014" name="Front. Microbiol.">
        <title>High frequency of phylogenetically diverse reductive dehalogenase-homologous genes in deep subseafloor sedimentary metagenomes.</title>
        <authorList>
            <person name="Kawai M."/>
            <person name="Futagami T."/>
            <person name="Toyoda A."/>
            <person name="Takaki Y."/>
            <person name="Nishi S."/>
            <person name="Hori S."/>
            <person name="Arai W."/>
            <person name="Tsubouchi T."/>
            <person name="Morono Y."/>
            <person name="Uchiyama I."/>
            <person name="Ito T."/>
            <person name="Fujiyama A."/>
            <person name="Inagaki F."/>
            <person name="Takami H."/>
        </authorList>
    </citation>
    <scope>NUCLEOTIDE SEQUENCE</scope>
    <source>
        <strain evidence="2">Expedition CK06-06</strain>
    </source>
</reference>
<gene>
    <name evidence="2" type="ORF">S01H1_72154</name>
</gene>
<dbReference type="AlphaFoldDB" id="X0X876"/>
<evidence type="ECO:0000313" key="2">
    <source>
        <dbReference type="EMBL" id="GAG32858.1"/>
    </source>
</evidence>
<sequence>EITEIAGIGSIIEEHIKIFVPVLEDAWVSARKEIMRDIKSTLSREPPQITPSAPVTPLPPKPERPLTISPTPEPKARELEKEIAEVRAPSFLTTLFDSVMNAIENKSGIELSTSLEKFQSEYVKRKGYNSVLKNIHTKCNDLKTTTKVLSQPEKEELRRDMKLWRQQLDF</sequence>
<evidence type="ECO:0000256" key="1">
    <source>
        <dbReference type="SAM" id="MobiDB-lite"/>
    </source>
</evidence>